<organism evidence="3 4">
    <name type="scientific">Rhizophagus clarus</name>
    <dbReference type="NCBI Taxonomy" id="94130"/>
    <lineage>
        <taxon>Eukaryota</taxon>
        <taxon>Fungi</taxon>
        <taxon>Fungi incertae sedis</taxon>
        <taxon>Mucoromycota</taxon>
        <taxon>Glomeromycotina</taxon>
        <taxon>Glomeromycetes</taxon>
        <taxon>Glomerales</taxon>
        <taxon>Glomeraceae</taxon>
        <taxon>Rhizophagus</taxon>
    </lineage>
</organism>
<dbReference type="GO" id="GO:0005737">
    <property type="term" value="C:cytoplasm"/>
    <property type="evidence" value="ECO:0007669"/>
    <property type="project" value="TreeGrafter"/>
</dbReference>
<dbReference type="AlphaFoldDB" id="A0A2Z6RXG3"/>
<dbReference type="InterPro" id="IPR011333">
    <property type="entry name" value="SKP1/BTB/POZ_sf"/>
</dbReference>
<gene>
    <name evidence="3" type="ORF">RclHR1_00050003</name>
</gene>
<dbReference type="InterPro" id="IPR052407">
    <property type="entry name" value="BTB_POZ_domain_cont_9"/>
</dbReference>
<sequence>MSLKYLQELANDFENLLETDEGYDVIIYAGDNENVKEIHALSNILRVRSQYFHTVLSNGLIKKKDGKFIFNFPNTSPQFFKIILRFIYCGKIELEKLQVSEILKLLAVIDELKIHSLVTCIQEFWIKYQYEFLRQNPIEILEAIYPHEIFTGLWNYCLEEICSEPDILFNSDKFINLKEPLLELFLRRDDLSLDEIDVWNNLIKWCFSQHPSIQQDVNKWDKEEIVIMERTIHRFIPLIRFYHISSTDFITKVYPFKEIMPKDLINNILLFHMSPQVQLYFDIESPRKPKCIHEKYVYDSVINIPYDFNLLYRASRDGNTPAVFHTKCDKKGTTMVVVKISNSNQVVGGYNPLQWKSRDVWKSTQDSFIFSFVNKNDLKSAKVGYSNGDKFSIGDFMNYGPLFGSQYNLGYTNDKWYGRRSNSYPDVGILNSLMLMITKFFKLLRNNQISVSTLMEKFNNKVFIIY</sequence>
<evidence type="ECO:0000259" key="2">
    <source>
        <dbReference type="PROSITE" id="PS51886"/>
    </source>
</evidence>
<evidence type="ECO:0000313" key="3">
    <source>
        <dbReference type="EMBL" id="GBC03095.1"/>
    </source>
</evidence>
<reference evidence="3 4" key="1">
    <citation type="submission" date="2017-11" db="EMBL/GenBank/DDBJ databases">
        <title>The genome of Rhizophagus clarus HR1 reveals common genetic basis of auxotrophy among arbuscular mycorrhizal fungi.</title>
        <authorList>
            <person name="Kobayashi Y."/>
        </authorList>
    </citation>
    <scope>NUCLEOTIDE SEQUENCE [LARGE SCALE GENOMIC DNA]</scope>
    <source>
        <strain evidence="3 4">HR1</strain>
    </source>
</reference>
<name>A0A2Z6RXG3_9GLOM</name>
<dbReference type="SMART" id="SM00225">
    <property type="entry name" value="BTB"/>
    <property type="match status" value="1"/>
</dbReference>
<accession>A0A2Z6RXG3</accession>
<dbReference type="Pfam" id="PF07534">
    <property type="entry name" value="TLD"/>
    <property type="match status" value="1"/>
</dbReference>
<dbReference type="Gene3D" id="3.30.710.10">
    <property type="entry name" value="Potassium Channel Kv1.1, Chain A"/>
    <property type="match status" value="1"/>
</dbReference>
<dbReference type="PANTHER" id="PTHR46306:SF1">
    <property type="entry name" value="BTB_POZ DOMAIN-CONTAINING PROTEIN 9"/>
    <property type="match status" value="1"/>
</dbReference>
<dbReference type="PROSITE" id="PS51886">
    <property type="entry name" value="TLDC"/>
    <property type="match status" value="1"/>
</dbReference>
<dbReference type="CDD" id="cd18186">
    <property type="entry name" value="BTB_POZ_ZBTB_KLHL-like"/>
    <property type="match status" value="1"/>
</dbReference>
<dbReference type="Pfam" id="PF00651">
    <property type="entry name" value="BTB"/>
    <property type="match status" value="1"/>
</dbReference>
<dbReference type="PANTHER" id="PTHR46306">
    <property type="entry name" value="BTB/POZ DOMAIN-CONTAINING PROTEIN 9"/>
    <property type="match status" value="1"/>
</dbReference>
<dbReference type="InterPro" id="IPR006571">
    <property type="entry name" value="TLDc_dom"/>
</dbReference>
<dbReference type="Gene3D" id="1.25.40.420">
    <property type="match status" value="1"/>
</dbReference>
<dbReference type="InterPro" id="IPR000210">
    <property type="entry name" value="BTB/POZ_dom"/>
</dbReference>
<proteinExistence type="predicted"/>
<dbReference type="Proteomes" id="UP000247702">
    <property type="component" value="Unassembled WGS sequence"/>
</dbReference>
<protein>
    <recommendedName>
        <fullName evidence="5">BTB domain-containing protein</fullName>
    </recommendedName>
</protein>
<keyword evidence="4" id="KW-1185">Reference proteome</keyword>
<dbReference type="SUPFAM" id="SSF54695">
    <property type="entry name" value="POZ domain"/>
    <property type="match status" value="1"/>
</dbReference>
<evidence type="ECO:0000259" key="1">
    <source>
        <dbReference type="PROSITE" id="PS50097"/>
    </source>
</evidence>
<dbReference type="PROSITE" id="PS50097">
    <property type="entry name" value="BTB"/>
    <property type="match status" value="1"/>
</dbReference>
<evidence type="ECO:0000313" key="4">
    <source>
        <dbReference type="Proteomes" id="UP000247702"/>
    </source>
</evidence>
<feature type="domain" description="BTB" evidence="1">
    <location>
        <begin position="23"/>
        <end position="96"/>
    </location>
</feature>
<comment type="caution">
    <text evidence="3">The sequence shown here is derived from an EMBL/GenBank/DDBJ whole genome shotgun (WGS) entry which is preliminary data.</text>
</comment>
<dbReference type="EMBL" id="BEXD01003870">
    <property type="protein sequence ID" value="GBC03095.1"/>
    <property type="molecule type" value="Genomic_DNA"/>
</dbReference>
<feature type="domain" description="TLDc" evidence="2">
    <location>
        <begin position="290"/>
        <end position="466"/>
    </location>
</feature>
<evidence type="ECO:0008006" key="5">
    <source>
        <dbReference type="Google" id="ProtNLM"/>
    </source>
</evidence>